<sequence>MATKKTLPPVKMRNKAKLLDDLPIQSVPIDSIQLPASQPRHYFDPDKMTNLVESVRSFGVLEPLLVRPLSGGQFELIAGERRLRAAGEVGLELVPVVSKDFTDTEALQVSLLENLQREDLNPVEETEGVLDLLAITLDADRESVISLLHRSKNARVRGRELNHNVMVQLEAVEKTLTQLGKFSVDSFRSNRLPLLALPKDILESLRQGKLEYTKAIAISRIKDEAQRAELLQEAIVENLSLVQIRSKARSLNSQQTLTRQSKVLDRYAQIGKRLRNGTLLNDAAKRKQVSDLLGELEQLLEGK</sequence>
<dbReference type="InterPro" id="IPR003115">
    <property type="entry name" value="ParB_N"/>
</dbReference>
<evidence type="ECO:0000256" key="1">
    <source>
        <dbReference type="ARBA" id="ARBA00006295"/>
    </source>
</evidence>
<gene>
    <name evidence="3" type="ORF">QQ91_0016685</name>
</gene>
<name>A0ABD4T7F7_9CYAN</name>
<keyword evidence="4" id="KW-1185">Reference proteome</keyword>
<dbReference type="EMBL" id="JTHE03000097">
    <property type="protein sequence ID" value="MCM1984461.1"/>
    <property type="molecule type" value="Genomic_DNA"/>
</dbReference>
<organism evidence="3 4">
    <name type="scientific">Lyngbya confervoides BDU141951</name>
    <dbReference type="NCBI Taxonomy" id="1574623"/>
    <lineage>
        <taxon>Bacteria</taxon>
        <taxon>Bacillati</taxon>
        <taxon>Cyanobacteriota</taxon>
        <taxon>Cyanophyceae</taxon>
        <taxon>Oscillatoriophycideae</taxon>
        <taxon>Oscillatoriales</taxon>
        <taxon>Microcoleaceae</taxon>
        <taxon>Lyngbya</taxon>
    </lineage>
</organism>
<proteinExistence type="inferred from homology"/>
<dbReference type="AlphaFoldDB" id="A0ABD4T7F7"/>
<dbReference type="Gene3D" id="3.90.1530.30">
    <property type="match status" value="1"/>
</dbReference>
<reference evidence="3 4" key="1">
    <citation type="journal article" date="2015" name="Genome Announc.">
        <title>Draft Genome Sequence of Filamentous Marine Cyanobacterium Lyngbya confervoides Strain BDU141951.</title>
        <authorList>
            <person name="Chandrababunaidu M.M."/>
            <person name="Sen D."/>
            <person name="Tripathy S."/>
        </authorList>
    </citation>
    <scope>NUCLEOTIDE SEQUENCE [LARGE SCALE GENOMIC DNA]</scope>
    <source>
        <strain evidence="3 4">BDU141951</strain>
    </source>
</reference>
<dbReference type="PANTHER" id="PTHR33375">
    <property type="entry name" value="CHROMOSOME-PARTITIONING PROTEIN PARB-RELATED"/>
    <property type="match status" value="1"/>
</dbReference>
<feature type="domain" description="ParB-like N-terminal" evidence="2">
    <location>
        <begin position="25"/>
        <end position="115"/>
    </location>
</feature>
<evidence type="ECO:0000259" key="2">
    <source>
        <dbReference type="SMART" id="SM00470"/>
    </source>
</evidence>
<dbReference type="InterPro" id="IPR050336">
    <property type="entry name" value="Chromosome_partition/occlusion"/>
</dbReference>
<dbReference type="SUPFAM" id="SSF109709">
    <property type="entry name" value="KorB DNA-binding domain-like"/>
    <property type="match status" value="1"/>
</dbReference>
<comment type="similarity">
    <text evidence="1">Belongs to the ParB family.</text>
</comment>
<dbReference type="Pfam" id="PF02195">
    <property type="entry name" value="ParB_N"/>
    <property type="match status" value="1"/>
</dbReference>
<dbReference type="Gene3D" id="1.10.10.2830">
    <property type="match status" value="1"/>
</dbReference>
<dbReference type="InterPro" id="IPR004437">
    <property type="entry name" value="ParB/RepB/Spo0J"/>
</dbReference>
<keyword evidence="3" id="KW-0614">Plasmid</keyword>
<dbReference type="InterPro" id="IPR041468">
    <property type="entry name" value="HTH_ParB/Spo0J"/>
</dbReference>
<dbReference type="Proteomes" id="UP000031561">
    <property type="component" value="Unassembled WGS sequence"/>
</dbReference>
<dbReference type="SMART" id="SM00470">
    <property type="entry name" value="ParB"/>
    <property type="match status" value="1"/>
</dbReference>
<dbReference type="PANTHER" id="PTHR33375:SF7">
    <property type="entry name" value="CHROMOSOME 2-PARTITIONING PROTEIN PARB-RELATED"/>
    <property type="match status" value="1"/>
</dbReference>
<dbReference type="Pfam" id="PF17762">
    <property type="entry name" value="HTH_ParB"/>
    <property type="match status" value="1"/>
</dbReference>
<evidence type="ECO:0000313" key="4">
    <source>
        <dbReference type="Proteomes" id="UP000031561"/>
    </source>
</evidence>
<dbReference type="InterPro" id="IPR036086">
    <property type="entry name" value="ParB/Sulfiredoxin_sf"/>
</dbReference>
<dbReference type="SUPFAM" id="SSF110849">
    <property type="entry name" value="ParB/Sulfiredoxin"/>
    <property type="match status" value="1"/>
</dbReference>
<protein>
    <submittedName>
        <fullName evidence="3">ParB/RepB/Spo0J family partition protein</fullName>
    </submittedName>
</protein>
<comment type="caution">
    <text evidence="3">The sequence shown here is derived from an EMBL/GenBank/DDBJ whole genome shotgun (WGS) entry which is preliminary data.</text>
</comment>
<dbReference type="NCBIfam" id="TIGR00180">
    <property type="entry name" value="parB_part"/>
    <property type="match status" value="1"/>
</dbReference>
<dbReference type="RefSeq" id="WP_166283228.1">
    <property type="nucleotide sequence ID" value="NZ_JTHE03000097.1"/>
</dbReference>
<evidence type="ECO:0000313" key="3">
    <source>
        <dbReference type="EMBL" id="MCM1984461.1"/>
    </source>
</evidence>
<geneLocation type="plasmid" evidence="3">
    <name>unnamed21</name>
</geneLocation>
<accession>A0ABD4T7F7</accession>